<dbReference type="GO" id="GO:0005929">
    <property type="term" value="C:cilium"/>
    <property type="evidence" value="ECO:0007669"/>
    <property type="project" value="GOC"/>
</dbReference>
<dbReference type="GO" id="GO:0035721">
    <property type="term" value="P:intraciliary retrograde transport"/>
    <property type="evidence" value="ECO:0007669"/>
    <property type="project" value="TreeGrafter"/>
</dbReference>
<dbReference type="Gene3D" id="3.40.630.30">
    <property type="match status" value="1"/>
</dbReference>
<dbReference type="Pfam" id="PF25062">
    <property type="entry name" value="ARM_TT21_N"/>
    <property type="match status" value="1"/>
</dbReference>
<dbReference type="InterPro" id="IPR016181">
    <property type="entry name" value="Acyl_CoA_acyltransferase"/>
</dbReference>
<comment type="similarity">
    <text evidence="1">Belongs to the NATD1 family.</text>
</comment>
<reference evidence="6" key="1">
    <citation type="submission" date="2020-11" db="EMBL/GenBank/DDBJ databases">
        <authorList>
            <person name="Tran Van P."/>
        </authorList>
    </citation>
    <scope>NUCLEOTIDE SEQUENCE</scope>
</reference>
<dbReference type="InterPro" id="IPR056833">
    <property type="entry name" value="ARM_TT21_N"/>
</dbReference>
<evidence type="ECO:0000259" key="4">
    <source>
        <dbReference type="Pfam" id="PF14542"/>
    </source>
</evidence>
<organism evidence="6">
    <name type="scientific">Timema tahoe</name>
    <dbReference type="NCBI Taxonomy" id="61484"/>
    <lineage>
        <taxon>Eukaryota</taxon>
        <taxon>Metazoa</taxon>
        <taxon>Ecdysozoa</taxon>
        <taxon>Arthropoda</taxon>
        <taxon>Hexapoda</taxon>
        <taxon>Insecta</taxon>
        <taxon>Pterygota</taxon>
        <taxon>Neoptera</taxon>
        <taxon>Polyneoptera</taxon>
        <taxon>Phasmatodea</taxon>
        <taxon>Timematodea</taxon>
        <taxon>Timematoidea</taxon>
        <taxon>Timematidae</taxon>
        <taxon>Timema</taxon>
    </lineage>
</organism>
<dbReference type="PANTHER" id="PTHR14699:SF0">
    <property type="entry name" value="TETRATRICOPEPTIDE REPEAT PROTEIN 21 HOMOLOG"/>
    <property type="match status" value="1"/>
</dbReference>
<accession>A0A7R9FKF3</accession>
<dbReference type="InterPro" id="IPR040364">
    <property type="entry name" value="TTC21A/TTC21B"/>
</dbReference>
<evidence type="ECO:0000259" key="5">
    <source>
        <dbReference type="Pfam" id="PF25062"/>
    </source>
</evidence>
<dbReference type="SUPFAM" id="SSF55729">
    <property type="entry name" value="Acyl-CoA N-acyltransferases (Nat)"/>
    <property type="match status" value="1"/>
</dbReference>
<dbReference type="PANTHER" id="PTHR14699">
    <property type="entry name" value="STI2 PROTEIN-RELATED"/>
    <property type="match status" value="1"/>
</dbReference>
<dbReference type="Pfam" id="PF14542">
    <property type="entry name" value="Acetyltransf_CG"/>
    <property type="match status" value="1"/>
</dbReference>
<name>A0A7R9FKF3_9NEOP</name>
<proteinExistence type="inferred from homology"/>
<evidence type="ECO:0000256" key="2">
    <source>
        <dbReference type="ARBA" id="ARBA00020243"/>
    </source>
</evidence>
<evidence type="ECO:0000256" key="1">
    <source>
        <dbReference type="ARBA" id="ARBA00006233"/>
    </source>
</evidence>
<feature type="domain" description="N-acetyltransferase" evidence="4">
    <location>
        <begin position="42"/>
        <end position="87"/>
    </location>
</feature>
<dbReference type="GO" id="GO:0061512">
    <property type="term" value="P:protein localization to cilium"/>
    <property type="evidence" value="ECO:0007669"/>
    <property type="project" value="TreeGrafter"/>
</dbReference>
<gene>
    <name evidence="6" type="ORF">TTEB3V08_LOCUS3305</name>
</gene>
<sequence length="192" mass="21720">MLLRSSKLLSCAAKSSTEVCLTQISQFSSENFPVHHDKGASQFYVKIGKDKATIQYEKLNGTLDLQHTDVPEVFQGKGIGKILAKVAQSFEIELVDLWVEEMTQEMMKCTMDDRDLKAKILYYCREKYYHAMQTMSLDGVRKFPTDASFKLYNGLSLVLEKKVQEGIRELSPLQTDTDVVLGAVLALMTAHR</sequence>
<evidence type="ECO:0000256" key="3">
    <source>
        <dbReference type="ARBA" id="ARBA00031876"/>
    </source>
</evidence>
<evidence type="ECO:0000313" key="6">
    <source>
        <dbReference type="EMBL" id="CAD7455225.1"/>
    </source>
</evidence>
<dbReference type="InterPro" id="IPR031165">
    <property type="entry name" value="GNAT_YJDJ"/>
</dbReference>
<dbReference type="AlphaFoldDB" id="A0A7R9FKF3"/>
<dbReference type="EMBL" id="OE000851">
    <property type="protein sequence ID" value="CAD7455225.1"/>
    <property type="molecule type" value="Genomic_DNA"/>
</dbReference>
<protein>
    <recommendedName>
        <fullName evidence="2">Protein NATD1</fullName>
    </recommendedName>
    <alternativeName>
        <fullName evidence="3">N-acetyltransferase domain-containing protein 1</fullName>
    </alternativeName>
</protein>
<feature type="domain" description="Tetratricopeptide repeat protein 21A/21B N-terminal ARM repeat" evidence="5">
    <location>
        <begin position="120"/>
        <end position="192"/>
    </location>
</feature>
<dbReference type="GO" id="GO:0030991">
    <property type="term" value="C:intraciliary transport particle A"/>
    <property type="evidence" value="ECO:0007669"/>
    <property type="project" value="TreeGrafter"/>
</dbReference>